<keyword evidence="4" id="KW-0444">Lipid biosynthesis</keyword>
<dbReference type="Proteomes" id="UP001497383">
    <property type="component" value="Chromosome 1"/>
</dbReference>
<feature type="transmembrane region" description="Helical" evidence="14">
    <location>
        <begin position="275"/>
        <end position="293"/>
    </location>
</feature>
<evidence type="ECO:0000256" key="4">
    <source>
        <dbReference type="ARBA" id="ARBA00022516"/>
    </source>
</evidence>
<evidence type="ECO:0000313" key="16">
    <source>
        <dbReference type="Proteomes" id="UP001497383"/>
    </source>
</evidence>
<feature type="transmembrane region" description="Helical" evidence="14">
    <location>
        <begin position="169"/>
        <end position="188"/>
    </location>
</feature>
<comment type="subcellular location">
    <subcellularLocation>
        <location evidence="1">Membrane</location>
        <topology evidence="1">Multi-pass membrane protein</topology>
    </subcellularLocation>
</comment>
<evidence type="ECO:0000256" key="9">
    <source>
        <dbReference type="ARBA" id="ARBA00023136"/>
    </source>
</evidence>
<keyword evidence="9 14" id="KW-0472">Membrane</keyword>
<dbReference type="InterPro" id="IPR021261">
    <property type="entry name" value="GPCAT"/>
</dbReference>
<comment type="similarity">
    <text evidence="2">Belongs to the GPC1 family.</text>
</comment>
<feature type="transmembrane region" description="Helical" evidence="14">
    <location>
        <begin position="313"/>
        <end position="337"/>
    </location>
</feature>
<feature type="transmembrane region" description="Helical" evidence="14">
    <location>
        <begin position="401"/>
        <end position="427"/>
    </location>
</feature>
<keyword evidence="12" id="KW-0012">Acyltransferase</keyword>
<feature type="region of interest" description="Disordered" evidence="13">
    <location>
        <begin position="456"/>
        <end position="564"/>
    </location>
</feature>
<reference evidence="15 16" key="1">
    <citation type="submission" date="2024-03" db="EMBL/GenBank/DDBJ databases">
        <authorList>
            <person name="Brejova B."/>
        </authorList>
    </citation>
    <scope>NUCLEOTIDE SEQUENCE [LARGE SCALE GENOMIC DNA]</scope>
    <source>
        <strain evidence="15 16">CBS 14171</strain>
    </source>
</reference>
<keyword evidence="7 14" id="KW-1133">Transmembrane helix</keyword>
<evidence type="ECO:0000256" key="7">
    <source>
        <dbReference type="ARBA" id="ARBA00022989"/>
    </source>
</evidence>
<feature type="transmembrane region" description="Helical" evidence="14">
    <location>
        <begin position="194"/>
        <end position="212"/>
    </location>
</feature>
<evidence type="ECO:0000256" key="2">
    <source>
        <dbReference type="ARBA" id="ARBA00006675"/>
    </source>
</evidence>
<evidence type="ECO:0000256" key="3">
    <source>
        <dbReference type="ARBA" id="ARBA00019082"/>
    </source>
</evidence>
<feature type="compositionally biased region" description="Low complexity" evidence="13">
    <location>
        <begin position="13"/>
        <end position="26"/>
    </location>
</feature>
<protein>
    <recommendedName>
        <fullName evidence="3">Glycerophosphocholine acyltransferase 1</fullName>
    </recommendedName>
</protein>
<evidence type="ECO:0000256" key="11">
    <source>
        <dbReference type="ARBA" id="ARBA00023264"/>
    </source>
</evidence>
<feature type="compositionally biased region" description="Low complexity" evidence="13">
    <location>
        <begin position="61"/>
        <end position="75"/>
    </location>
</feature>
<evidence type="ECO:0000256" key="12">
    <source>
        <dbReference type="ARBA" id="ARBA00023315"/>
    </source>
</evidence>
<dbReference type="PANTHER" id="PTHR31201">
    <property type="entry name" value="OS01G0585100 PROTEIN"/>
    <property type="match status" value="1"/>
</dbReference>
<feature type="transmembrane region" description="Helical" evidence="14">
    <location>
        <begin position="368"/>
        <end position="389"/>
    </location>
</feature>
<evidence type="ECO:0000256" key="14">
    <source>
        <dbReference type="SAM" id="Phobius"/>
    </source>
</evidence>
<sequence>MPKKVQSEPALPSLAASNSDNIASAIVDDDDTTVGGENGNGSVNSNGNGNGNGSNGPFYASSSSNTSQSSIPNSPLLHRSDSMTSVPFLDMSKLMFANDFDFGFDLNGVRNKTRGRMNSIKKKTKETFNIYNKKGNIELDKLQEILNQRLVKFDERIHKNLTSSSTEKLFYALSVFLIACAGFVIGKYPEFFPHFHTAIFIVLMPIRFYTYFKQSFQYYLADLCYYVNLLLMLFIWVFPQSPTLFVSVFSLSLGTLSWAVITWRNSLVLHSVEKTTSSFIHVMPPVTMFVMVHELDPEYQRERYPGIAAIDRWSFATSLIITSVYYTIWQVSYHYFITIRRKDEIEKGKVTSFSYLKKKNKSTPLGRFVNGLPYLWMQTLAFTMIQFGYQLLTMLPCPIWFTYKHACGTFVCFIFIWASYNGATWYIDVFGKRLEKEVDKLKREVGKLQQENEKLQFSPVNKPQVSADDVKFDDLNGGLKKDEDKDENENEDENNDTIKATTTFEEVPNKVTAKQKSESEASGASEASTEPEESVESSVNSEEKNINPVKAVGESLKPIIEPTP</sequence>
<evidence type="ECO:0000256" key="1">
    <source>
        <dbReference type="ARBA" id="ARBA00004141"/>
    </source>
</evidence>
<keyword evidence="5" id="KW-0808">Transferase</keyword>
<feature type="region of interest" description="Disordered" evidence="13">
    <location>
        <begin position="1"/>
        <end position="78"/>
    </location>
</feature>
<keyword evidence="10" id="KW-0594">Phospholipid biosynthesis</keyword>
<evidence type="ECO:0000256" key="13">
    <source>
        <dbReference type="SAM" id="MobiDB-lite"/>
    </source>
</evidence>
<evidence type="ECO:0000313" key="15">
    <source>
        <dbReference type="EMBL" id="CAK9436203.1"/>
    </source>
</evidence>
<evidence type="ECO:0000256" key="10">
    <source>
        <dbReference type="ARBA" id="ARBA00023209"/>
    </source>
</evidence>
<evidence type="ECO:0000256" key="5">
    <source>
        <dbReference type="ARBA" id="ARBA00022679"/>
    </source>
</evidence>
<proteinExistence type="inferred from homology"/>
<feature type="compositionally biased region" description="Basic and acidic residues" evidence="13">
    <location>
        <begin position="468"/>
        <end position="483"/>
    </location>
</feature>
<feature type="compositionally biased region" description="Acidic residues" evidence="13">
    <location>
        <begin position="484"/>
        <end position="495"/>
    </location>
</feature>
<keyword evidence="16" id="KW-1185">Reference proteome</keyword>
<dbReference type="GeneID" id="92205957"/>
<accession>A0ABP0ZEF9</accession>
<organism evidence="15 16">
    <name type="scientific">Lodderomyces beijingensis</name>
    <dbReference type="NCBI Taxonomy" id="1775926"/>
    <lineage>
        <taxon>Eukaryota</taxon>
        <taxon>Fungi</taxon>
        <taxon>Dikarya</taxon>
        <taxon>Ascomycota</taxon>
        <taxon>Saccharomycotina</taxon>
        <taxon>Pichiomycetes</taxon>
        <taxon>Debaryomycetaceae</taxon>
        <taxon>Candida/Lodderomyces clade</taxon>
        <taxon>Lodderomyces</taxon>
    </lineage>
</organism>
<dbReference type="EMBL" id="OZ022405">
    <property type="protein sequence ID" value="CAK9436203.1"/>
    <property type="molecule type" value="Genomic_DNA"/>
</dbReference>
<feature type="transmembrane region" description="Helical" evidence="14">
    <location>
        <begin position="244"/>
        <end position="263"/>
    </location>
</feature>
<gene>
    <name evidence="15" type="ORF">LODBEIA_P07610</name>
</gene>
<evidence type="ECO:0000256" key="8">
    <source>
        <dbReference type="ARBA" id="ARBA00023098"/>
    </source>
</evidence>
<dbReference type="RefSeq" id="XP_066827699.1">
    <property type="nucleotide sequence ID" value="XM_066976717.1"/>
</dbReference>
<keyword evidence="11" id="KW-1208">Phospholipid metabolism</keyword>
<dbReference type="PANTHER" id="PTHR31201:SF1">
    <property type="entry name" value="GLYCEROPHOSPHOCHOLINE ACYLTRANSFERASE 1"/>
    <property type="match status" value="1"/>
</dbReference>
<feature type="transmembrane region" description="Helical" evidence="14">
    <location>
        <begin position="219"/>
        <end position="238"/>
    </location>
</feature>
<evidence type="ECO:0000256" key="6">
    <source>
        <dbReference type="ARBA" id="ARBA00022692"/>
    </source>
</evidence>
<name>A0ABP0ZEF9_9ASCO</name>
<keyword evidence="6 14" id="KW-0812">Transmembrane</keyword>
<keyword evidence="8" id="KW-0443">Lipid metabolism</keyword>
<dbReference type="Pfam" id="PF10998">
    <property type="entry name" value="DUF2838"/>
    <property type="match status" value="1"/>
</dbReference>